<protein>
    <submittedName>
        <fullName evidence="1">Uncharacterized protein</fullName>
    </submittedName>
</protein>
<accession>A0ACC5YIU6</accession>
<dbReference type="EMBL" id="CM040983">
    <property type="protein sequence ID" value="MCJ8735513.1"/>
    <property type="molecule type" value="Genomic_DNA"/>
</dbReference>
<feature type="non-terminal residue" evidence="1">
    <location>
        <position position="1"/>
    </location>
</feature>
<proteinExistence type="predicted"/>
<evidence type="ECO:0000313" key="2">
    <source>
        <dbReference type="Proteomes" id="UP000830395"/>
    </source>
</evidence>
<sequence>TIQHNKNITSFPHTQTVRPTDNITLRCNITGHEQVAWYHLSSDDFTLLISAEKTRTRKILPVHYNRDENRFILEPDPEVNTAIFTIIGITTDDLGLYFCGTKATLGDLMHFKKVTRLQFEVKEEETAVTQQAEV</sequence>
<reference evidence="1" key="1">
    <citation type="submission" date="2020-02" db="EMBL/GenBank/DDBJ databases">
        <title>Genome sequencing of the panga catfish, Pangasius djambal.</title>
        <authorList>
            <person name="Wen M."/>
            <person name="Zahm M."/>
            <person name="Roques C."/>
            <person name="Cabau C."/>
            <person name="Klopp C."/>
            <person name="Donnadieu C."/>
            <person name="Jouanno E."/>
            <person name="Avarre J.-C."/>
            <person name="Campet M."/>
            <person name="Ha T."/>
            <person name="Dugue R."/>
            <person name="Lampietro C."/>
            <person name="Louis A."/>
            <person name="Herpin A."/>
            <person name="Echchiki A."/>
            <person name="Berthelot C."/>
            <person name="Parey E."/>
            <person name="Roest-Crollius H."/>
            <person name="Braasch I."/>
            <person name="Postlethwait J.H."/>
            <person name="Bobe J."/>
            <person name="Montfort J."/>
            <person name="Bouchez O."/>
            <person name="Begum T."/>
            <person name="Schartl M."/>
            <person name="Gustiano R."/>
            <person name="Guiguen Y."/>
        </authorList>
    </citation>
    <scope>NUCLEOTIDE SEQUENCE</scope>
    <source>
        <strain evidence="1">Pdj_M5554</strain>
    </source>
</reference>
<keyword evidence="2" id="KW-1185">Reference proteome</keyword>
<gene>
    <name evidence="1" type="ORF">PDJAM_G00247880</name>
</gene>
<organism evidence="1 2">
    <name type="scientific">Pangasius djambal</name>
    <dbReference type="NCBI Taxonomy" id="1691987"/>
    <lineage>
        <taxon>Eukaryota</taxon>
        <taxon>Metazoa</taxon>
        <taxon>Chordata</taxon>
        <taxon>Craniata</taxon>
        <taxon>Vertebrata</taxon>
        <taxon>Euteleostomi</taxon>
        <taxon>Actinopterygii</taxon>
        <taxon>Neopterygii</taxon>
        <taxon>Teleostei</taxon>
        <taxon>Ostariophysi</taxon>
        <taxon>Siluriformes</taxon>
        <taxon>Pangasiidae</taxon>
        <taxon>Pangasius</taxon>
    </lineage>
</organism>
<name>A0ACC5YIU6_9TELE</name>
<evidence type="ECO:0000313" key="1">
    <source>
        <dbReference type="EMBL" id="MCJ8735513.1"/>
    </source>
</evidence>
<feature type="non-terminal residue" evidence="1">
    <location>
        <position position="134"/>
    </location>
</feature>
<comment type="caution">
    <text evidence="1">The sequence shown here is derived from an EMBL/GenBank/DDBJ whole genome shotgun (WGS) entry which is preliminary data.</text>
</comment>
<dbReference type="Proteomes" id="UP000830395">
    <property type="component" value="Chromosome 9"/>
</dbReference>